<feature type="coiled-coil region" evidence="1">
    <location>
        <begin position="52"/>
        <end position="79"/>
    </location>
</feature>
<accession>A0A8X6J571</accession>
<evidence type="ECO:0000313" key="3">
    <source>
        <dbReference type="Proteomes" id="UP000886998"/>
    </source>
</evidence>
<dbReference type="AlphaFoldDB" id="A0A8X6J571"/>
<comment type="caution">
    <text evidence="2">The sequence shown here is derived from an EMBL/GenBank/DDBJ whole genome shotgun (WGS) entry which is preliminary data.</text>
</comment>
<sequence length="84" mass="9964">MFRGAEKKDLVVVLVEMGETVDPGMNAEDLKQKLIQSKAYLEDEEFVKDFLYTTIEERLEEEQRKLKAEEEVKAVEERRKKKEE</sequence>
<protein>
    <submittedName>
        <fullName evidence="2">Uncharacterized protein</fullName>
    </submittedName>
</protein>
<organism evidence="2 3">
    <name type="scientific">Trichonephila inaurata madagascariensis</name>
    <dbReference type="NCBI Taxonomy" id="2747483"/>
    <lineage>
        <taxon>Eukaryota</taxon>
        <taxon>Metazoa</taxon>
        <taxon>Ecdysozoa</taxon>
        <taxon>Arthropoda</taxon>
        <taxon>Chelicerata</taxon>
        <taxon>Arachnida</taxon>
        <taxon>Araneae</taxon>
        <taxon>Araneomorphae</taxon>
        <taxon>Entelegynae</taxon>
        <taxon>Araneoidea</taxon>
        <taxon>Nephilidae</taxon>
        <taxon>Trichonephila</taxon>
        <taxon>Trichonephila inaurata</taxon>
    </lineage>
</organism>
<evidence type="ECO:0000256" key="1">
    <source>
        <dbReference type="SAM" id="Coils"/>
    </source>
</evidence>
<keyword evidence="1" id="KW-0175">Coiled coil</keyword>
<dbReference type="EMBL" id="BMAV01024821">
    <property type="protein sequence ID" value="GFS36371.1"/>
    <property type="molecule type" value="Genomic_DNA"/>
</dbReference>
<dbReference type="Proteomes" id="UP000886998">
    <property type="component" value="Unassembled WGS sequence"/>
</dbReference>
<gene>
    <name evidence="2" type="ORF">TNIN_188221</name>
</gene>
<evidence type="ECO:0000313" key="2">
    <source>
        <dbReference type="EMBL" id="GFS36371.1"/>
    </source>
</evidence>
<proteinExistence type="predicted"/>
<keyword evidence="3" id="KW-1185">Reference proteome</keyword>
<reference evidence="2" key="1">
    <citation type="submission" date="2020-08" db="EMBL/GenBank/DDBJ databases">
        <title>Multicomponent nature underlies the extraordinary mechanical properties of spider dragline silk.</title>
        <authorList>
            <person name="Kono N."/>
            <person name="Nakamura H."/>
            <person name="Mori M."/>
            <person name="Yoshida Y."/>
            <person name="Ohtoshi R."/>
            <person name="Malay A.D."/>
            <person name="Moran D.A.P."/>
            <person name="Tomita M."/>
            <person name="Numata K."/>
            <person name="Arakawa K."/>
        </authorList>
    </citation>
    <scope>NUCLEOTIDE SEQUENCE</scope>
</reference>
<name>A0A8X6J571_9ARAC</name>